<dbReference type="AlphaFoldDB" id="A0AAV0NGQ7"/>
<dbReference type="Gene3D" id="2.60.40.2310">
    <property type="match status" value="1"/>
</dbReference>
<keyword evidence="7 9" id="KW-0720">Serine protease</keyword>
<evidence type="ECO:0000259" key="12">
    <source>
        <dbReference type="Pfam" id="PF17766"/>
    </source>
</evidence>
<organism evidence="13 14">
    <name type="scientific">Linum tenue</name>
    <dbReference type="NCBI Taxonomy" id="586396"/>
    <lineage>
        <taxon>Eukaryota</taxon>
        <taxon>Viridiplantae</taxon>
        <taxon>Streptophyta</taxon>
        <taxon>Embryophyta</taxon>
        <taxon>Tracheophyta</taxon>
        <taxon>Spermatophyta</taxon>
        <taxon>Magnoliopsida</taxon>
        <taxon>eudicotyledons</taxon>
        <taxon>Gunneridae</taxon>
        <taxon>Pentapetalae</taxon>
        <taxon>rosids</taxon>
        <taxon>fabids</taxon>
        <taxon>Malpighiales</taxon>
        <taxon>Linaceae</taxon>
        <taxon>Linum</taxon>
    </lineage>
</organism>
<keyword evidence="5" id="KW-0732">Signal</keyword>
<dbReference type="InterPro" id="IPR034197">
    <property type="entry name" value="Peptidases_S8_3"/>
</dbReference>
<dbReference type="Gene3D" id="3.30.70.80">
    <property type="entry name" value="Peptidase S8 propeptide/proteinase inhibitor I9"/>
    <property type="match status" value="1"/>
</dbReference>
<dbReference type="Pfam" id="PF00082">
    <property type="entry name" value="Peptidase_S8"/>
    <property type="match status" value="1"/>
</dbReference>
<keyword evidence="14" id="KW-1185">Reference proteome</keyword>
<protein>
    <submittedName>
        <fullName evidence="13">Uncharacterized protein</fullName>
    </submittedName>
</protein>
<keyword evidence="3" id="KW-0964">Secreted</keyword>
<dbReference type="CDD" id="cd04852">
    <property type="entry name" value="Peptidases_S8_3"/>
    <property type="match status" value="1"/>
</dbReference>
<feature type="domain" description="Peptidase S8/S53" evidence="10">
    <location>
        <begin position="174"/>
        <end position="610"/>
    </location>
</feature>
<reference evidence="13" key="1">
    <citation type="submission" date="2022-08" db="EMBL/GenBank/DDBJ databases">
        <authorList>
            <person name="Gutierrez-Valencia J."/>
        </authorList>
    </citation>
    <scope>NUCLEOTIDE SEQUENCE</scope>
</reference>
<dbReference type="Gene3D" id="3.40.50.200">
    <property type="entry name" value="Peptidase S8/S53 domain"/>
    <property type="match status" value="1"/>
</dbReference>
<gene>
    <name evidence="13" type="ORF">LITE_LOCUS33247</name>
</gene>
<evidence type="ECO:0000259" key="11">
    <source>
        <dbReference type="Pfam" id="PF05922"/>
    </source>
</evidence>
<evidence type="ECO:0000256" key="6">
    <source>
        <dbReference type="ARBA" id="ARBA00022801"/>
    </source>
</evidence>
<comment type="similarity">
    <text evidence="2 9">Belongs to the peptidase S8 family.</text>
</comment>
<dbReference type="Gene3D" id="3.50.30.30">
    <property type="match status" value="1"/>
</dbReference>
<dbReference type="PANTHER" id="PTHR10795">
    <property type="entry name" value="PROPROTEIN CONVERTASE SUBTILISIN/KEXIN"/>
    <property type="match status" value="1"/>
</dbReference>
<evidence type="ECO:0000313" key="14">
    <source>
        <dbReference type="Proteomes" id="UP001154282"/>
    </source>
</evidence>
<feature type="active site" description="Charge relay system" evidence="8 9">
    <location>
        <position position="183"/>
    </location>
</feature>
<dbReference type="Pfam" id="PF05922">
    <property type="entry name" value="Inhibitor_I9"/>
    <property type="match status" value="1"/>
</dbReference>
<dbReference type="GO" id="GO:0005576">
    <property type="term" value="C:extracellular region"/>
    <property type="evidence" value="ECO:0007669"/>
    <property type="project" value="UniProtKB-SubCell"/>
</dbReference>
<dbReference type="Pfam" id="PF17766">
    <property type="entry name" value="fn3_6"/>
    <property type="match status" value="1"/>
</dbReference>
<name>A0AAV0NGQ7_9ROSI</name>
<dbReference type="InterPro" id="IPR045051">
    <property type="entry name" value="SBT"/>
</dbReference>
<dbReference type="InterPro" id="IPR037045">
    <property type="entry name" value="S8pro/Inhibitor_I9_sf"/>
</dbReference>
<dbReference type="InterPro" id="IPR015500">
    <property type="entry name" value="Peptidase_S8_subtilisin-rel"/>
</dbReference>
<keyword evidence="6 9" id="KW-0378">Hydrolase</keyword>
<dbReference type="CDD" id="cd02120">
    <property type="entry name" value="PA_subtilisin_like"/>
    <property type="match status" value="1"/>
</dbReference>
<evidence type="ECO:0000256" key="9">
    <source>
        <dbReference type="PROSITE-ProRule" id="PRU01240"/>
    </source>
</evidence>
<dbReference type="GO" id="GO:0004252">
    <property type="term" value="F:serine-type endopeptidase activity"/>
    <property type="evidence" value="ECO:0007669"/>
    <property type="project" value="UniProtKB-UniRule"/>
</dbReference>
<evidence type="ECO:0000256" key="8">
    <source>
        <dbReference type="PIRSR" id="PIRSR615500-1"/>
    </source>
</evidence>
<dbReference type="PROSITE" id="PS51892">
    <property type="entry name" value="SUBTILASE"/>
    <property type="match status" value="1"/>
</dbReference>
<feature type="active site" description="Charge relay system" evidence="8 9">
    <location>
        <position position="572"/>
    </location>
</feature>
<evidence type="ECO:0000256" key="2">
    <source>
        <dbReference type="ARBA" id="ARBA00011073"/>
    </source>
</evidence>
<comment type="caution">
    <text evidence="13">The sequence shown here is derived from an EMBL/GenBank/DDBJ whole genome shotgun (WGS) entry which is preliminary data.</text>
</comment>
<evidence type="ECO:0000256" key="4">
    <source>
        <dbReference type="ARBA" id="ARBA00022670"/>
    </source>
</evidence>
<feature type="domain" description="Inhibitor I9" evidence="11">
    <location>
        <begin position="75"/>
        <end position="139"/>
    </location>
</feature>
<dbReference type="SUPFAM" id="SSF52743">
    <property type="entry name" value="Subtilisin-like"/>
    <property type="match status" value="1"/>
</dbReference>
<evidence type="ECO:0000256" key="7">
    <source>
        <dbReference type="ARBA" id="ARBA00022825"/>
    </source>
</evidence>
<sequence>MQPACSSAIYIFMNYALQFTTSSTHHTTEIKVRTQKTPIPPKTMASSTFLLFLMVTSTVVISLNSLLTDSKIDHYLIFMDTTTMPKPFVDSHQWYLATVSSISSTARLVYSYSHVIDGFSAAMTPLELSYVQRSPGYLYSTKLRNGPIEYATTHSPEFLGLTGCSGAWEVSNYGEGMIIGLVDTGIWPESPSFSDHGMNPLPAARWKGECGFSNRSLCNNKLVGAQVFDKAGNVFNISTTKGKVISPRDNNPEGHGTKTSSIAAGNFVDGASYHGYAPGTARGVAPKAHVAMYVAVEDSDFIAAIDRAVGDGVDVLSISMGMDQPPLYEDPIALSTFAAAVEKNVFVALAAGNNGPSHQTLSNGIPWVLTVAAGTIDRQFQAVVELGNGVSVIGSSLYRGRQLSSVIQAPIIFLGDCLNIAEIRNKSKGKIVVCQEEEKKNFTEHKRFDNVLFSGAAGSLFIINRTITDREFAPTYEHPYPGVFIALEDGEIIKRYLNSSNAEPKTASLRFGITKLNTKPAAGVAAFSSRGPSVRCPYVLKPDIMGPGSMILGATPFGPEFPQQFEIDYGTSFSCPHLAGVAAIIKRTHPDWSTAAVRSAMMTTADALDNTGQPIRDLANWSHTPATGLEMGAGQVNPTKALDPGLVYDLNTSDYVSLLCALNFTSKQIKALTRSSSAANRSNPSLDLNYPSFIAFFDRNYSTSSSSSSSSCPPDHQIVRFHRTLTNVGEGTACYRAVFTPLKGFSISVLPEELEFKEQGEKLSYDLLIERVDPVRDNETFLASGYIKWTEFDGGNHVVQSPIVATNINFNNSHV</sequence>
<comment type="subcellular location">
    <subcellularLocation>
        <location evidence="1">Secreted</location>
    </subcellularLocation>
</comment>
<feature type="active site" description="Charge relay system" evidence="8 9">
    <location>
        <position position="255"/>
    </location>
</feature>
<keyword evidence="4 9" id="KW-0645">Protease</keyword>
<accession>A0AAV0NGQ7</accession>
<dbReference type="InterPro" id="IPR041469">
    <property type="entry name" value="Subtilisin-like_FN3"/>
</dbReference>
<evidence type="ECO:0000256" key="5">
    <source>
        <dbReference type="ARBA" id="ARBA00022729"/>
    </source>
</evidence>
<proteinExistence type="inferred from homology"/>
<dbReference type="Proteomes" id="UP001154282">
    <property type="component" value="Unassembled WGS sequence"/>
</dbReference>
<dbReference type="InterPro" id="IPR000209">
    <property type="entry name" value="Peptidase_S8/S53_dom"/>
</dbReference>
<evidence type="ECO:0000256" key="3">
    <source>
        <dbReference type="ARBA" id="ARBA00022525"/>
    </source>
</evidence>
<dbReference type="PRINTS" id="PR00723">
    <property type="entry name" value="SUBTILISIN"/>
</dbReference>
<dbReference type="EMBL" id="CAMGYJ010000008">
    <property type="protein sequence ID" value="CAI0457725.1"/>
    <property type="molecule type" value="Genomic_DNA"/>
</dbReference>
<dbReference type="InterPro" id="IPR036852">
    <property type="entry name" value="Peptidase_S8/S53_dom_sf"/>
</dbReference>
<feature type="domain" description="Subtilisin-like protease fibronectin type-III" evidence="12">
    <location>
        <begin position="687"/>
        <end position="804"/>
    </location>
</feature>
<evidence type="ECO:0000256" key="1">
    <source>
        <dbReference type="ARBA" id="ARBA00004613"/>
    </source>
</evidence>
<dbReference type="InterPro" id="IPR010259">
    <property type="entry name" value="S8pro/Inhibitor_I9"/>
</dbReference>
<dbReference type="GO" id="GO:0006508">
    <property type="term" value="P:proteolysis"/>
    <property type="evidence" value="ECO:0007669"/>
    <property type="project" value="UniProtKB-KW"/>
</dbReference>
<evidence type="ECO:0000259" key="10">
    <source>
        <dbReference type="Pfam" id="PF00082"/>
    </source>
</evidence>
<evidence type="ECO:0000313" key="13">
    <source>
        <dbReference type="EMBL" id="CAI0457725.1"/>
    </source>
</evidence>